<evidence type="ECO:0000256" key="1">
    <source>
        <dbReference type="SAM" id="MobiDB-lite"/>
    </source>
</evidence>
<keyword evidence="2" id="KW-1133">Transmembrane helix</keyword>
<reference evidence="3 4" key="1">
    <citation type="journal article" date="2014" name="Genome Announc.">
        <title>Genome Sequence of Afipia felis Strain 76713, Isolated in Hospital Water Using an Amoeba Co-Culture Procedure.</title>
        <authorList>
            <person name="Benamar S."/>
            <person name="La Scola B."/>
            <person name="Croce O."/>
        </authorList>
    </citation>
    <scope>NUCLEOTIDE SEQUENCE [LARGE SCALE GENOMIC DNA]</scope>
    <source>
        <strain evidence="3 4">76713</strain>
    </source>
</reference>
<dbReference type="AlphaFoldDB" id="A0A090MND8"/>
<evidence type="ECO:0000313" key="3">
    <source>
        <dbReference type="EMBL" id="CEG07792.1"/>
    </source>
</evidence>
<protein>
    <submittedName>
        <fullName evidence="3">Uncharacterized protein</fullName>
    </submittedName>
</protein>
<feature type="region of interest" description="Disordered" evidence="1">
    <location>
        <begin position="141"/>
        <end position="189"/>
    </location>
</feature>
<proteinExistence type="predicted"/>
<evidence type="ECO:0000256" key="2">
    <source>
        <dbReference type="SAM" id="Phobius"/>
    </source>
</evidence>
<keyword evidence="4" id="KW-1185">Reference proteome</keyword>
<dbReference type="STRING" id="1035.BN961_01195"/>
<comment type="caution">
    <text evidence="3">The sequence shown here is derived from an EMBL/GenBank/DDBJ whole genome shotgun (WGS) entry which is preliminary data.</text>
</comment>
<sequence>MNRIQIGVIATAIFLGVLIFGLTRQSYDKHDLLGVIPGMTHKQAESVGKARKWGCQDQPATREFVCATGRGRLSMEYLPDGDQKVARATLRLSDAKGSAQSLADDISEQYRKKPVSVEGQEPAMTFTWDLDDGLKLQMRKSAEATDISISSDDLQKRRDNEKPDNAKRPPFPWSCPRDAVKGGRCQSND</sequence>
<feature type="transmembrane region" description="Helical" evidence="2">
    <location>
        <begin position="6"/>
        <end position="23"/>
    </location>
</feature>
<organism evidence="3 4">
    <name type="scientific">Afipia felis</name>
    <name type="common">Cat scratch disease bacillus</name>
    <dbReference type="NCBI Taxonomy" id="1035"/>
    <lineage>
        <taxon>Bacteria</taxon>
        <taxon>Pseudomonadati</taxon>
        <taxon>Pseudomonadota</taxon>
        <taxon>Alphaproteobacteria</taxon>
        <taxon>Hyphomicrobiales</taxon>
        <taxon>Nitrobacteraceae</taxon>
        <taxon>Afipia</taxon>
    </lineage>
</organism>
<name>A0A090MND8_AFIFE</name>
<evidence type="ECO:0000313" key="4">
    <source>
        <dbReference type="Proteomes" id="UP000035762"/>
    </source>
</evidence>
<dbReference type="Proteomes" id="UP000035762">
    <property type="component" value="Unassembled WGS sequence"/>
</dbReference>
<gene>
    <name evidence="3" type="ORF">BN961_01195</name>
</gene>
<dbReference type="EMBL" id="CCAZ020000001">
    <property type="protein sequence ID" value="CEG07792.1"/>
    <property type="molecule type" value="Genomic_DNA"/>
</dbReference>
<feature type="compositionally biased region" description="Basic and acidic residues" evidence="1">
    <location>
        <begin position="153"/>
        <end position="167"/>
    </location>
</feature>
<keyword evidence="2" id="KW-0472">Membrane</keyword>
<accession>A0A090MND8</accession>
<keyword evidence="2" id="KW-0812">Transmembrane</keyword>